<comment type="caution">
    <text evidence="16">The sequence shown here is derived from an EMBL/GenBank/DDBJ whole genome shotgun (WGS) entry which is preliminary data.</text>
</comment>
<evidence type="ECO:0000256" key="2">
    <source>
        <dbReference type="ARBA" id="ARBA00005019"/>
    </source>
</evidence>
<comment type="pathway">
    <text evidence="2">Cofactor biosynthesis; NAD(+) biosynthesis; deamido-NAD(+) from nicotinate D-ribonucleotide: step 1/1.</text>
</comment>
<proteinExistence type="inferred from homology"/>
<dbReference type="Proteomes" id="UP001253193">
    <property type="component" value="Unassembled WGS sequence"/>
</dbReference>
<evidence type="ECO:0000256" key="11">
    <source>
        <dbReference type="ARBA" id="ARBA00031253"/>
    </source>
</evidence>
<dbReference type="RefSeq" id="WP_311020828.1">
    <property type="nucleotide sequence ID" value="NZ_JAUHGG010000012.1"/>
</dbReference>
<dbReference type="GO" id="GO:0009435">
    <property type="term" value="P:NAD+ biosynthetic process"/>
    <property type="evidence" value="ECO:0007669"/>
    <property type="project" value="InterPro"/>
</dbReference>
<feature type="domain" description="Cytidyltransferase-like" evidence="15">
    <location>
        <begin position="6"/>
        <end position="145"/>
    </location>
</feature>
<dbReference type="GO" id="GO:0004515">
    <property type="term" value="F:nicotinate-nucleotide adenylyltransferase activity"/>
    <property type="evidence" value="ECO:0007669"/>
    <property type="project" value="UniProtKB-EC"/>
</dbReference>
<dbReference type="InterPro" id="IPR014729">
    <property type="entry name" value="Rossmann-like_a/b/a_fold"/>
</dbReference>
<keyword evidence="10" id="KW-0520">NAD</keyword>
<evidence type="ECO:0000256" key="12">
    <source>
        <dbReference type="ARBA" id="ARBA00033140"/>
    </source>
</evidence>
<dbReference type="GO" id="GO:0005524">
    <property type="term" value="F:ATP binding"/>
    <property type="evidence" value="ECO:0007669"/>
    <property type="project" value="UniProtKB-KW"/>
</dbReference>
<dbReference type="EMBL" id="JAUHGG010000012">
    <property type="protein sequence ID" value="MDS1823787.1"/>
    <property type="molecule type" value="Genomic_DNA"/>
</dbReference>
<evidence type="ECO:0000256" key="10">
    <source>
        <dbReference type="ARBA" id="ARBA00023027"/>
    </source>
</evidence>
<protein>
    <recommendedName>
        <fullName evidence="4">nicotinate-nucleotide adenylyltransferase</fullName>
        <ecNumber evidence="4">2.7.7.18</ecNumber>
    </recommendedName>
    <alternativeName>
        <fullName evidence="13">Deamido-NAD(+) diphosphorylase</fullName>
    </alternativeName>
    <alternativeName>
        <fullName evidence="12">Deamido-NAD(+) pyrophosphorylase</fullName>
    </alternativeName>
    <alternativeName>
        <fullName evidence="11">Nicotinate mononucleotide adenylyltransferase</fullName>
    </alternativeName>
</protein>
<evidence type="ECO:0000256" key="13">
    <source>
        <dbReference type="ARBA" id="ARBA00033353"/>
    </source>
</evidence>
<dbReference type="CDD" id="cd02165">
    <property type="entry name" value="NMNAT"/>
    <property type="match status" value="1"/>
</dbReference>
<dbReference type="InterPro" id="IPR005248">
    <property type="entry name" value="NadD/NMNAT"/>
</dbReference>
<reference evidence="16" key="1">
    <citation type="submission" date="2023-06" db="EMBL/GenBank/DDBJ databases">
        <title>Genomic Diversity of Vibrio spp. and Metagenomic Analysis of Pathogens in Florida Gulf Coastal Waters Following Hurricane Ian.</title>
        <authorList>
            <person name="Brumfield K.D."/>
        </authorList>
    </citation>
    <scope>NUCLEOTIDE SEQUENCE</scope>
    <source>
        <strain evidence="16">WBS2B-138</strain>
    </source>
</reference>
<keyword evidence="5" id="KW-0662">Pyridine nucleotide biosynthesis</keyword>
<keyword evidence="7 16" id="KW-0548">Nucleotidyltransferase</keyword>
<dbReference type="EC" id="2.7.7.18" evidence="4"/>
<evidence type="ECO:0000259" key="15">
    <source>
        <dbReference type="Pfam" id="PF01467"/>
    </source>
</evidence>
<organism evidence="16 17">
    <name type="scientific">Vibrio parahaemolyticus</name>
    <dbReference type="NCBI Taxonomy" id="670"/>
    <lineage>
        <taxon>Bacteria</taxon>
        <taxon>Pseudomonadati</taxon>
        <taxon>Pseudomonadota</taxon>
        <taxon>Gammaproteobacteria</taxon>
        <taxon>Vibrionales</taxon>
        <taxon>Vibrionaceae</taxon>
        <taxon>Vibrio</taxon>
    </lineage>
</organism>
<dbReference type="PANTHER" id="PTHR39321">
    <property type="entry name" value="NICOTINATE-NUCLEOTIDE ADENYLYLTRANSFERASE-RELATED"/>
    <property type="match status" value="1"/>
</dbReference>
<sequence>MKKIGVFGSAFNPPSKGHMSVISRAAKDFDEIWVIPSANHAFGKDMLPLVLRERMVEALIDDIGNRQVKLVSCEPQVSDGVVYTIDLLDFLSENNEGCKFVFLCGEDNIAGFHKFHRAQEILDRHEVQGFDVIDDIRSTYIRNSISDGTIEWKDMVSPSVQHVILELIDSDKIYI</sequence>
<dbReference type="SUPFAM" id="SSF52374">
    <property type="entry name" value="Nucleotidylyl transferase"/>
    <property type="match status" value="1"/>
</dbReference>
<keyword evidence="8" id="KW-0547">Nucleotide-binding</keyword>
<evidence type="ECO:0000256" key="3">
    <source>
        <dbReference type="ARBA" id="ARBA00009014"/>
    </source>
</evidence>
<comment type="catalytic activity">
    <reaction evidence="14">
        <text>nicotinate beta-D-ribonucleotide + ATP + H(+) = deamido-NAD(+) + diphosphate</text>
        <dbReference type="Rhea" id="RHEA:22860"/>
        <dbReference type="ChEBI" id="CHEBI:15378"/>
        <dbReference type="ChEBI" id="CHEBI:30616"/>
        <dbReference type="ChEBI" id="CHEBI:33019"/>
        <dbReference type="ChEBI" id="CHEBI:57502"/>
        <dbReference type="ChEBI" id="CHEBI:58437"/>
        <dbReference type="EC" id="2.7.7.18"/>
    </reaction>
</comment>
<comment type="function">
    <text evidence="1">Catalyzes the reversible adenylation of nicotinate mononucleotide (NaMN) to nicotinic acid adenine dinucleotide (NaAD).</text>
</comment>
<evidence type="ECO:0000256" key="1">
    <source>
        <dbReference type="ARBA" id="ARBA00002324"/>
    </source>
</evidence>
<comment type="similarity">
    <text evidence="3">Belongs to the NadD family.</text>
</comment>
<dbReference type="NCBIfam" id="TIGR00125">
    <property type="entry name" value="cyt_tran_rel"/>
    <property type="match status" value="1"/>
</dbReference>
<keyword evidence="9" id="KW-0067">ATP-binding</keyword>
<dbReference type="PANTHER" id="PTHR39321:SF3">
    <property type="entry name" value="PHOSPHOPANTETHEINE ADENYLYLTRANSFERASE"/>
    <property type="match status" value="1"/>
</dbReference>
<evidence type="ECO:0000256" key="14">
    <source>
        <dbReference type="ARBA" id="ARBA00048721"/>
    </source>
</evidence>
<evidence type="ECO:0000256" key="6">
    <source>
        <dbReference type="ARBA" id="ARBA00022679"/>
    </source>
</evidence>
<gene>
    <name evidence="16" type="ORF">QX249_24385</name>
</gene>
<evidence type="ECO:0000313" key="17">
    <source>
        <dbReference type="Proteomes" id="UP001253193"/>
    </source>
</evidence>
<dbReference type="AlphaFoldDB" id="A0AAW8Q5U0"/>
<dbReference type="Pfam" id="PF01467">
    <property type="entry name" value="CTP_transf_like"/>
    <property type="match status" value="1"/>
</dbReference>
<evidence type="ECO:0000256" key="9">
    <source>
        <dbReference type="ARBA" id="ARBA00022840"/>
    </source>
</evidence>
<evidence type="ECO:0000256" key="4">
    <source>
        <dbReference type="ARBA" id="ARBA00012389"/>
    </source>
</evidence>
<dbReference type="InterPro" id="IPR004821">
    <property type="entry name" value="Cyt_trans-like"/>
</dbReference>
<evidence type="ECO:0000256" key="7">
    <source>
        <dbReference type="ARBA" id="ARBA00022695"/>
    </source>
</evidence>
<evidence type="ECO:0000256" key="5">
    <source>
        <dbReference type="ARBA" id="ARBA00022642"/>
    </source>
</evidence>
<keyword evidence="6" id="KW-0808">Transferase</keyword>
<evidence type="ECO:0000313" key="16">
    <source>
        <dbReference type="EMBL" id="MDS1823787.1"/>
    </source>
</evidence>
<evidence type="ECO:0000256" key="8">
    <source>
        <dbReference type="ARBA" id="ARBA00022741"/>
    </source>
</evidence>
<name>A0AAW8Q5U0_VIBPH</name>
<dbReference type="Gene3D" id="3.40.50.620">
    <property type="entry name" value="HUPs"/>
    <property type="match status" value="1"/>
</dbReference>
<accession>A0AAW8Q5U0</accession>